<feature type="short sequence motif" description="Histidine triad motif" evidence="1">
    <location>
        <begin position="94"/>
        <end position="98"/>
    </location>
</feature>
<comment type="caution">
    <text evidence="3">The sequence shown here is derived from an EMBL/GenBank/DDBJ whole genome shotgun (WGS) entry which is preliminary data.</text>
</comment>
<dbReference type="InterPro" id="IPR011146">
    <property type="entry name" value="HIT-like"/>
</dbReference>
<dbReference type="Proteomes" id="UP001390669">
    <property type="component" value="Unassembled WGS sequence"/>
</dbReference>
<dbReference type="PANTHER" id="PTHR42997:SF1">
    <property type="entry name" value="AP-4-A PHOSPHORYLASE"/>
    <property type="match status" value="1"/>
</dbReference>
<dbReference type="InterPro" id="IPR019808">
    <property type="entry name" value="Histidine_triad_CS"/>
</dbReference>
<accession>A0ABU9SJ55</accession>
<dbReference type="PROSITE" id="PS51084">
    <property type="entry name" value="HIT_2"/>
    <property type="match status" value="1"/>
</dbReference>
<dbReference type="PANTHER" id="PTHR42997">
    <property type="entry name" value="HIT FAMILY HYDROLASE"/>
    <property type="match status" value="1"/>
</dbReference>
<evidence type="ECO:0000313" key="3">
    <source>
        <dbReference type="EMBL" id="MEM5451391.1"/>
    </source>
</evidence>
<keyword evidence="3" id="KW-0489">Methyltransferase</keyword>
<feature type="domain" description="HIT" evidence="2">
    <location>
        <begin position="3"/>
        <end position="109"/>
    </location>
</feature>
<dbReference type="SUPFAM" id="SSF54197">
    <property type="entry name" value="HIT-like"/>
    <property type="match status" value="1"/>
</dbReference>
<evidence type="ECO:0000313" key="4">
    <source>
        <dbReference type="Proteomes" id="UP001390669"/>
    </source>
</evidence>
<dbReference type="PRINTS" id="PR00332">
    <property type="entry name" value="HISTRIAD"/>
</dbReference>
<dbReference type="GO" id="GO:0008168">
    <property type="term" value="F:methyltransferase activity"/>
    <property type="evidence" value="ECO:0007669"/>
    <property type="project" value="UniProtKB-KW"/>
</dbReference>
<keyword evidence="4" id="KW-1185">Reference proteome</keyword>
<gene>
    <name evidence="3" type="ORF">VSR33_28350</name>
</gene>
<dbReference type="InterPro" id="IPR001310">
    <property type="entry name" value="Histidine_triad_HIT"/>
</dbReference>
<dbReference type="RefSeq" id="WP_406953582.1">
    <property type="nucleotide sequence ID" value="NZ_JAYMRW010000014.1"/>
</dbReference>
<dbReference type="InterPro" id="IPR052908">
    <property type="entry name" value="AP-4-A_phosphorylase"/>
</dbReference>
<sequence>MNQPCPFCSLAPDRILGENDKAIWFQDGFPVSPGHSLLIPKRHVASFFETTAEERVALLALLDQARQAVQENNAPDGFNIGVNVGAAAGQTVPHLHIHLIPRYLGDQEDPRGGVRKIFPEKAVYWDKS</sequence>
<dbReference type="Gene3D" id="3.30.428.10">
    <property type="entry name" value="HIT-like"/>
    <property type="match status" value="1"/>
</dbReference>
<dbReference type="Pfam" id="PF01230">
    <property type="entry name" value="HIT"/>
    <property type="match status" value="1"/>
</dbReference>
<dbReference type="InterPro" id="IPR036265">
    <property type="entry name" value="HIT-like_sf"/>
</dbReference>
<evidence type="ECO:0000259" key="2">
    <source>
        <dbReference type="PROSITE" id="PS51084"/>
    </source>
</evidence>
<protein>
    <submittedName>
        <fullName evidence="3">HIT family protein</fullName>
        <ecNumber evidence="3">2.1.1.-</ecNumber>
    </submittedName>
</protein>
<keyword evidence="3" id="KW-0808">Transferase</keyword>
<proteinExistence type="predicted"/>
<name>A0ABU9SJ55_9BURK</name>
<reference evidence="3 4" key="1">
    <citation type="submission" date="2024-01" db="EMBL/GenBank/DDBJ databases">
        <title>The diversity of rhizobia nodulating Mimosa spp. in eleven states of Brazil covering several biomes is determined by host plant, location, and edaphic factors.</title>
        <authorList>
            <person name="Rouws L."/>
            <person name="Barauna A."/>
            <person name="Beukes C."/>
            <person name="De Faria S.M."/>
            <person name="Gross E."/>
            <person name="Dos Reis Junior F.B."/>
            <person name="Simon M."/>
            <person name="Maluk M."/>
            <person name="Odee D.W."/>
            <person name="Kenicer G."/>
            <person name="Young J.P.W."/>
            <person name="Reis V.M."/>
            <person name="Zilli J."/>
            <person name="James E.K."/>
        </authorList>
    </citation>
    <scope>NUCLEOTIDE SEQUENCE [LARGE SCALE GENOMIC DNA]</scope>
    <source>
        <strain evidence="3 4">JPY164</strain>
    </source>
</reference>
<dbReference type="EC" id="2.1.1.-" evidence="3"/>
<dbReference type="GO" id="GO:0032259">
    <property type="term" value="P:methylation"/>
    <property type="evidence" value="ECO:0007669"/>
    <property type="project" value="UniProtKB-KW"/>
</dbReference>
<evidence type="ECO:0000256" key="1">
    <source>
        <dbReference type="PROSITE-ProRule" id="PRU00464"/>
    </source>
</evidence>
<dbReference type="PROSITE" id="PS00892">
    <property type="entry name" value="HIT_1"/>
    <property type="match status" value="1"/>
</dbReference>
<dbReference type="EMBL" id="JAYMRW010000014">
    <property type="protein sequence ID" value="MEM5451391.1"/>
    <property type="molecule type" value="Genomic_DNA"/>
</dbReference>
<organism evidence="3 4">
    <name type="scientific">Paraburkholderia guartelaensis</name>
    <dbReference type="NCBI Taxonomy" id="2546446"/>
    <lineage>
        <taxon>Bacteria</taxon>
        <taxon>Pseudomonadati</taxon>
        <taxon>Pseudomonadota</taxon>
        <taxon>Betaproteobacteria</taxon>
        <taxon>Burkholderiales</taxon>
        <taxon>Burkholderiaceae</taxon>
        <taxon>Paraburkholderia</taxon>
    </lineage>
</organism>